<evidence type="ECO:0000256" key="1">
    <source>
        <dbReference type="SAM" id="MobiDB-lite"/>
    </source>
</evidence>
<feature type="region of interest" description="Disordered" evidence="1">
    <location>
        <begin position="171"/>
        <end position="200"/>
    </location>
</feature>
<evidence type="ECO:0000313" key="3">
    <source>
        <dbReference type="Proteomes" id="UP000185426"/>
    </source>
</evidence>
<proteinExistence type="predicted"/>
<dbReference type="RefSeq" id="WP_075623590.1">
    <property type="nucleotide sequence ID" value="NZ_CP015607.1"/>
</dbReference>
<organism evidence="2 3">
    <name type="scientific">Bacillus safensis</name>
    <dbReference type="NCBI Taxonomy" id="561879"/>
    <lineage>
        <taxon>Bacteria</taxon>
        <taxon>Bacillati</taxon>
        <taxon>Bacillota</taxon>
        <taxon>Bacilli</taxon>
        <taxon>Bacillales</taxon>
        <taxon>Bacillaceae</taxon>
        <taxon>Bacillus</taxon>
    </lineage>
</organism>
<dbReference type="AlphaFoldDB" id="A0A1L6ZNI7"/>
<accession>A0A1L6ZNI7</accession>
<dbReference type="PROSITE" id="PS51257">
    <property type="entry name" value="PROKAR_LIPOPROTEIN"/>
    <property type="match status" value="1"/>
</dbReference>
<dbReference type="Proteomes" id="UP000185426">
    <property type="component" value="Chromosome"/>
</dbReference>
<name>A0A1L6ZNI7_BACIA</name>
<reference evidence="2 3" key="1">
    <citation type="submission" date="2016-05" db="EMBL/GenBank/DDBJ databases">
        <title>Complete Genome and Methylome Analysis of Psychrotrophic Bacterial Isolates from Antarctic Lake Untersee.</title>
        <authorList>
            <person name="Fomenkov A."/>
            <person name="Akimov V.N."/>
            <person name="Vasilyeva L.V."/>
            <person name="Andersen D."/>
            <person name="Vincze T."/>
            <person name="Roberts R.J."/>
        </authorList>
    </citation>
    <scope>NUCLEOTIDE SEQUENCE [LARGE SCALE GENOMIC DNA]</scope>
    <source>
        <strain evidence="2 3">U14-5</strain>
    </source>
</reference>
<gene>
    <name evidence="2" type="ORF">BSA145_20745</name>
</gene>
<feature type="compositionally biased region" description="Acidic residues" evidence="1">
    <location>
        <begin position="183"/>
        <end position="200"/>
    </location>
</feature>
<evidence type="ECO:0000313" key="2">
    <source>
        <dbReference type="EMBL" id="APT48081.1"/>
    </source>
</evidence>
<sequence>MNHIKSCFFLLLCITLLSGCNTENTSTSNSSKKEESIETKKKLNVKITLDKEITNNKIIILSGKSNLPKDTKLRIRLEQKNSHKNSIVNTAVQKDGSFEYKFFNEDDTVFDDGKYFIYVETLPVLEQAEVIQEIFGDNGSNLTGPQISGDSELKATAEIDLKINNSEVITEDETLPKDKDAEEEKNEVYTSEEVEDNSEEDELDMIKYDAEIEIKKIIEENYKTTSIEKIEINEDMGASEKNKLIALVYLSFDALNTSKTAYNMVEMYSDDLAANIGKDNDTVNQIAVFWKVPYIDEEETVAKFSYERSGKQMKITDKVSSLN</sequence>
<dbReference type="EMBL" id="CP015607">
    <property type="protein sequence ID" value="APT48081.1"/>
    <property type="molecule type" value="Genomic_DNA"/>
</dbReference>
<protein>
    <submittedName>
        <fullName evidence="2">Uncharacterized protein</fullName>
    </submittedName>
</protein>